<evidence type="ECO:0000256" key="2">
    <source>
        <dbReference type="ARBA" id="ARBA00022512"/>
    </source>
</evidence>
<evidence type="ECO:0000259" key="8">
    <source>
        <dbReference type="Pfam" id="PF11765"/>
    </source>
</evidence>
<evidence type="ECO:0000256" key="7">
    <source>
        <dbReference type="SAM" id="SignalP"/>
    </source>
</evidence>
<reference evidence="9" key="1">
    <citation type="journal article" date="2019" name="Front. Microbiol.">
        <title>Agglutinin-Like Sequence (ALS) Genes in the Candida parapsilosis Species Complex: Blurring the Boundaries Between Gene Families That Encode Cell-Wall Proteins.</title>
        <authorList>
            <person name="Oh S.H."/>
            <person name="Smith B."/>
            <person name="Miller A.N."/>
            <person name="Staker B."/>
            <person name="Fields C."/>
            <person name="Hernandez A."/>
            <person name="Hoyer L.L."/>
        </authorList>
    </citation>
    <scope>NUCLEOTIDE SEQUENCE</scope>
    <source>
        <strain evidence="9">ATCC 96143</strain>
    </source>
</reference>
<organism evidence="9">
    <name type="scientific">Candida metapsilosis</name>
    <dbReference type="NCBI Taxonomy" id="273372"/>
    <lineage>
        <taxon>Eukaryota</taxon>
        <taxon>Fungi</taxon>
        <taxon>Dikarya</taxon>
        <taxon>Ascomycota</taxon>
        <taxon>Saccharomycotina</taxon>
        <taxon>Pichiomycetes</taxon>
        <taxon>Debaryomycetaceae</taxon>
        <taxon>Candida/Lodderomyces clade</taxon>
        <taxon>Candida</taxon>
    </lineage>
</organism>
<keyword evidence="4 7" id="KW-0732">Signal</keyword>
<keyword evidence="2" id="KW-0134">Cell wall</keyword>
<evidence type="ECO:0000256" key="5">
    <source>
        <dbReference type="ARBA" id="ARBA00023180"/>
    </source>
</evidence>
<sequence length="441" mass="48624">MKGLLRVQLAILLLISTAWARVIYGGLIVDWGTHHLGKSDVRILPKGIWSIINNAASNFYGNVKVERDGGLYISAVSPRVVLHATLMDHFHYFVNNGVVSFNAIRGAPGYLFKIIGNKFENNGDLFFSASGKASVVSGIMSRDWRNNGYIQVYQAMKSHSYTYLGYPGKTILNNGQVCFTNQNFKQRSSILGRGCFTAQGKSSFYFMNTNLKISEDQIFYLADGETSIMADGSIHHPQTFHVRGFGTINGVANKIGLTSGLYHKVHGRPPFTYDAKRGVLTLYHGLYSQRFEIGTGYDYRRFRIVSDRCWGLPWVASGAIQYNGPPPHPGMPPQCKPCKTIPGIPGIDKPPTTSYPIETGPETSFPGPTEEPTDEPTDGSTLAPTDEPTLSPTDESTSVPENTTTEPITTENPPHIKTVTVVITTTTYSTTYTTETDYVTY</sequence>
<gene>
    <name evidence="9" type="primary">IFF103</name>
</gene>
<proteinExistence type="predicted"/>
<dbReference type="AlphaFoldDB" id="A0A4Y5MT52"/>
<keyword evidence="3" id="KW-0964">Secreted</keyword>
<name>A0A4Y5MT52_9ASCO</name>
<dbReference type="Pfam" id="PF11765">
    <property type="entry name" value="Hyphal_reg_CWP"/>
    <property type="match status" value="1"/>
</dbReference>
<dbReference type="InterPro" id="IPR021031">
    <property type="entry name" value="Hyphal-reg_cell_wall_N"/>
</dbReference>
<feature type="region of interest" description="Disordered" evidence="6">
    <location>
        <begin position="325"/>
        <end position="415"/>
    </location>
</feature>
<feature type="compositionally biased region" description="Pro residues" evidence="6">
    <location>
        <begin position="325"/>
        <end position="335"/>
    </location>
</feature>
<feature type="compositionally biased region" description="Polar residues" evidence="6">
    <location>
        <begin position="380"/>
        <end position="399"/>
    </location>
</feature>
<accession>A0A4Y5MT52</accession>
<comment type="subcellular location">
    <subcellularLocation>
        <location evidence="1">Secreted</location>
        <location evidence="1">Cell wall</location>
    </subcellularLocation>
</comment>
<evidence type="ECO:0000256" key="3">
    <source>
        <dbReference type="ARBA" id="ARBA00022525"/>
    </source>
</evidence>
<feature type="domain" description="Hyphally-regulated cell wall protein N-terminal" evidence="8">
    <location>
        <begin position="12"/>
        <end position="345"/>
    </location>
</feature>
<feature type="signal peptide" evidence="7">
    <location>
        <begin position="1"/>
        <end position="20"/>
    </location>
</feature>
<keyword evidence="5" id="KW-0325">Glycoprotein</keyword>
<feature type="compositionally biased region" description="Low complexity" evidence="6">
    <location>
        <begin position="400"/>
        <end position="415"/>
    </location>
</feature>
<feature type="chain" id="PRO_5021428307" evidence="7">
    <location>
        <begin position="21"/>
        <end position="441"/>
    </location>
</feature>
<evidence type="ECO:0000256" key="1">
    <source>
        <dbReference type="ARBA" id="ARBA00004191"/>
    </source>
</evidence>
<protein>
    <submittedName>
        <fullName evidence="9">Iff103</fullName>
    </submittedName>
</protein>
<dbReference type="GO" id="GO:0009277">
    <property type="term" value="C:fungal-type cell wall"/>
    <property type="evidence" value="ECO:0007669"/>
    <property type="project" value="UniProtKB-ARBA"/>
</dbReference>
<evidence type="ECO:0000313" key="9">
    <source>
        <dbReference type="EMBL" id="QCW05825.1"/>
    </source>
</evidence>
<evidence type="ECO:0000256" key="6">
    <source>
        <dbReference type="SAM" id="MobiDB-lite"/>
    </source>
</evidence>
<dbReference type="VEuPathDB" id="FungiDB:I9W82_001819"/>
<dbReference type="EMBL" id="MK205446">
    <property type="protein sequence ID" value="QCW05825.1"/>
    <property type="molecule type" value="Genomic_DNA"/>
</dbReference>
<evidence type="ECO:0000256" key="4">
    <source>
        <dbReference type="ARBA" id="ARBA00022729"/>
    </source>
</evidence>